<accession>A0ACB8QVR7</accession>
<comment type="caution">
    <text evidence="1">The sequence shown here is derived from an EMBL/GenBank/DDBJ whole genome shotgun (WGS) entry which is preliminary data.</text>
</comment>
<evidence type="ECO:0000313" key="1">
    <source>
        <dbReference type="EMBL" id="KAI0035640.1"/>
    </source>
</evidence>
<feature type="non-terminal residue" evidence="1">
    <location>
        <position position="1"/>
    </location>
</feature>
<organism evidence="1 2">
    <name type="scientific">Vararia minispora EC-137</name>
    <dbReference type="NCBI Taxonomy" id="1314806"/>
    <lineage>
        <taxon>Eukaryota</taxon>
        <taxon>Fungi</taxon>
        <taxon>Dikarya</taxon>
        <taxon>Basidiomycota</taxon>
        <taxon>Agaricomycotina</taxon>
        <taxon>Agaricomycetes</taxon>
        <taxon>Russulales</taxon>
        <taxon>Lachnocladiaceae</taxon>
        <taxon>Vararia</taxon>
    </lineage>
</organism>
<dbReference type="EMBL" id="MU273481">
    <property type="protein sequence ID" value="KAI0035640.1"/>
    <property type="molecule type" value="Genomic_DNA"/>
</dbReference>
<reference evidence="1" key="1">
    <citation type="submission" date="2021-02" db="EMBL/GenBank/DDBJ databases">
        <authorList>
            <consortium name="DOE Joint Genome Institute"/>
            <person name="Ahrendt S."/>
            <person name="Looney B.P."/>
            <person name="Miyauchi S."/>
            <person name="Morin E."/>
            <person name="Drula E."/>
            <person name="Courty P.E."/>
            <person name="Chicoki N."/>
            <person name="Fauchery L."/>
            <person name="Kohler A."/>
            <person name="Kuo A."/>
            <person name="Labutti K."/>
            <person name="Pangilinan J."/>
            <person name="Lipzen A."/>
            <person name="Riley R."/>
            <person name="Andreopoulos W."/>
            <person name="He G."/>
            <person name="Johnson J."/>
            <person name="Barry K.W."/>
            <person name="Grigoriev I.V."/>
            <person name="Nagy L."/>
            <person name="Hibbett D."/>
            <person name="Henrissat B."/>
            <person name="Matheny P.B."/>
            <person name="Labbe J."/>
            <person name="Martin F."/>
        </authorList>
    </citation>
    <scope>NUCLEOTIDE SEQUENCE</scope>
    <source>
        <strain evidence="1">EC-137</strain>
    </source>
</reference>
<proteinExistence type="predicted"/>
<evidence type="ECO:0000313" key="2">
    <source>
        <dbReference type="Proteomes" id="UP000814128"/>
    </source>
</evidence>
<dbReference type="Proteomes" id="UP000814128">
    <property type="component" value="Unassembled WGS sequence"/>
</dbReference>
<keyword evidence="2" id="KW-1185">Reference proteome</keyword>
<reference evidence="1" key="2">
    <citation type="journal article" date="2022" name="New Phytol.">
        <title>Evolutionary transition to the ectomycorrhizal habit in the genomes of a hyperdiverse lineage of mushroom-forming fungi.</title>
        <authorList>
            <person name="Looney B."/>
            <person name="Miyauchi S."/>
            <person name="Morin E."/>
            <person name="Drula E."/>
            <person name="Courty P.E."/>
            <person name="Kohler A."/>
            <person name="Kuo A."/>
            <person name="LaButti K."/>
            <person name="Pangilinan J."/>
            <person name="Lipzen A."/>
            <person name="Riley R."/>
            <person name="Andreopoulos W."/>
            <person name="He G."/>
            <person name="Johnson J."/>
            <person name="Nolan M."/>
            <person name="Tritt A."/>
            <person name="Barry K.W."/>
            <person name="Grigoriev I.V."/>
            <person name="Nagy L.G."/>
            <person name="Hibbett D."/>
            <person name="Henrissat B."/>
            <person name="Matheny P.B."/>
            <person name="Labbe J."/>
            <person name="Martin F.M."/>
        </authorList>
    </citation>
    <scope>NUCLEOTIDE SEQUENCE</scope>
    <source>
        <strain evidence="1">EC-137</strain>
    </source>
</reference>
<gene>
    <name evidence="1" type="ORF">K488DRAFT_42849</name>
</gene>
<name>A0ACB8QVR7_9AGAM</name>
<protein>
    <submittedName>
        <fullName evidence="1">Ferritin-like domain-containing protein</fullName>
    </submittedName>
</protein>
<sequence length="345" mass="35308">NCAMVEFANVLEQLETTFYSQALSKFQPSDFTTAGFSSAQVVIQQITAIGIDEATHTTIIQEELLSLAQTPLTCQFDFTSVLTDVSTMATVARLVENVGVGAYLGAAHLLTDPTILTAAASIATVEARHQTMLNVFNNGQAIPNAFDLPLLPNEVLAIAGGFIQGCNLGITANTPLTVTNTQAIVINTQITFSWSNMPSNLGASGLFCQLMAGGMPISLSLPITQCAMPSGMAGPVAVWITSDNQALNNNARDRSSTTVVAGPTIVFVDIVVEEISQIVRVSGSSSGSASSSSSSSSSSSVISSAISTSTVSLSVATALIASATATATGGSNSMVSLVPAPSATA</sequence>